<keyword evidence="7 8" id="KW-0413">Isomerase</keyword>
<dbReference type="GO" id="GO:0006281">
    <property type="term" value="P:DNA repair"/>
    <property type="evidence" value="ECO:0007669"/>
    <property type="project" value="TreeGrafter"/>
</dbReference>
<accession>A0A1M7KHI7</accession>
<feature type="binding site" evidence="8">
    <location>
        <position position="9"/>
    </location>
    <ligand>
        <name>Mg(2+)</name>
        <dbReference type="ChEBI" id="CHEBI:18420"/>
        <note>catalytic</note>
    </ligand>
</feature>
<keyword evidence="3 8" id="KW-0479">Metal-binding</keyword>
<dbReference type="PANTHER" id="PTHR11390">
    <property type="entry name" value="PROKARYOTIC DNA TOPOISOMERASE"/>
    <property type="match status" value="1"/>
</dbReference>
<dbReference type="AlphaFoldDB" id="A0A1M7KHI7"/>
<dbReference type="InterPro" id="IPR006171">
    <property type="entry name" value="TOPRIM_dom"/>
</dbReference>
<evidence type="ECO:0000256" key="3">
    <source>
        <dbReference type="ARBA" id="ARBA00022723"/>
    </source>
</evidence>
<keyword evidence="5 8" id="KW-0799">Topoisomerase</keyword>
<feature type="region of interest" description="Interaction with DNA" evidence="8">
    <location>
        <begin position="187"/>
        <end position="192"/>
    </location>
</feature>
<dbReference type="SMART" id="SM00493">
    <property type="entry name" value="TOPRIM"/>
    <property type="match status" value="1"/>
</dbReference>
<feature type="site" description="Interaction with DNA" evidence="8">
    <location>
        <position position="312"/>
    </location>
</feature>
<dbReference type="GO" id="GO:0003677">
    <property type="term" value="F:DNA binding"/>
    <property type="evidence" value="ECO:0007669"/>
    <property type="project" value="UniProtKB-KW"/>
</dbReference>
<dbReference type="InterPro" id="IPR034144">
    <property type="entry name" value="TOPRIM_TopoIII"/>
</dbReference>
<evidence type="ECO:0000256" key="4">
    <source>
        <dbReference type="ARBA" id="ARBA00022842"/>
    </source>
</evidence>
<dbReference type="GO" id="GO:0003917">
    <property type="term" value="F:DNA topoisomerase type I (single strand cut, ATP-independent) activity"/>
    <property type="evidence" value="ECO:0007669"/>
    <property type="project" value="UniProtKB-UniRule"/>
</dbReference>
<dbReference type="InterPro" id="IPR013826">
    <property type="entry name" value="Topo_IA_cen_sub3"/>
</dbReference>
<evidence type="ECO:0000256" key="6">
    <source>
        <dbReference type="ARBA" id="ARBA00023125"/>
    </source>
</evidence>
<keyword evidence="4 8" id="KW-0460">Magnesium</keyword>
<feature type="site" description="Interaction with DNA" evidence="8">
    <location>
        <position position="168"/>
    </location>
</feature>
<evidence type="ECO:0000256" key="5">
    <source>
        <dbReference type="ARBA" id="ARBA00023029"/>
    </source>
</evidence>
<dbReference type="STRING" id="1027249.SAMN05216179_0714"/>
<protein>
    <recommendedName>
        <fullName evidence="8">DNA topoisomerase 3</fullName>
        <ecNumber evidence="8">5.6.2.1</ecNumber>
    </recommendedName>
    <alternativeName>
        <fullName evidence="8">DNA topoisomerase III</fullName>
    </alternativeName>
</protein>
<comment type="caution">
    <text evidence="8">Lacks conserved residue(s) required for the propagation of feature annotation.</text>
</comment>
<dbReference type="HAMAP" id="MF_00953">
    <property type="entry name" value="Topoisom_3_prok"/>
    <property type="match status" value="1"/>
</dbReference>
<dbReference type="CDD" id="cd00186">
    <property type="entry name" value="TOP1Ac"/>
    <property type="match status" value="1"/>
</dbReference>
<evidence type="ECO:0000256" key="1">
    <source>
        <dbReference type="ARBA" id="ARBA00000213"/>
    </source>
</evidence>
<dbReference type="PANTHER" id="PTHR11390:SF21">
    <property type="entry name" value="DNA TOPOISOMERASE 3-ALPHA"/>
    <property type="match status" value="1"/>
</dbReference>
<evidence type="ECO:0000313" key="12">
    <source>
        <dbReference type="Proteomes" id="UP000184184"/>
    </source>
</evidence>
<feature type="domain" description="Topo IA-type catalytic" evidence="10">
    <location>
        <begin position="153"/>
        <end position="588"/>
    </location>
</feature>
<dbReference type="InterPro" id="IPR023405">
    <property type="entry name" value="Topo_IA_core_domain"/>
</dbReference>
<feature type="site" description="Interaction with DNA" evidence="8">
    <location>
        <position position="176"/>
    </location>
</feature>
<dbReference type="OrthoDB" id="9803554at2"/>
<gene>
    <name evidence="8" type="primary">topB</name>
    <name evidence="11" type="ORF">SAMN05216179_0714</name>
</gene>
<feature type="active site" description="O-(5'-phospho-DNA)-tyrosine intermediate" evidence="8">
    <location>
        <position position="310"/>
    </location>
</feature>
<comment type="function">
    <text evidence="8">Releases the supercoiling and torsional tension of DNA, which is introduced during the DNA replication and transcription, by transiently cleaving and rejoining one strand of the DNA duplex. Introduces a single-strand break via transesterification at a target site in duplex DNA. The scissile phosphodiester is attacked by the catalytic tyrosine of the enzyme, resulting in the formation of a DNA-(5'-phosphotyrosyl)-enzyme intermediate and the expulsion of a 3'-OH DNA strand. The free DNA strand then undergoes passage around the unbroken strand, thus removing DNA supercoils. Finally, in the religation step, the DNA 3'-OH attacks the covalent intermediate to expel the active-site tyrosine and restore the DNA phosphodiester backbone.</text>
</comment>
<dbReference type="EMBL" id="FRCZ01000001">
    <property type="protein sequence ID" value="SHM64833.1"/>
    <property type="molecule type" value="Genomic_DNA"/>
</dbReference>
<dbReference type="Gene3D" id="3.40.50.140">
    <property type="match status" value="1"/>
</dbReference>
<dbReference type="GO" id="GO:0006265">
    <property type="term" value="P:DNA topological change"/>
    <property type="evidence" value="ECO:0007669"/>
    <property type="project" value="UniProtKB-UniRule"/>
</dbReference>
<comment type="cofactor">
    <cofactor evidence="8">
        <name>Mg(2+)</name>
        <dbReference type="ChEBI" id="CHEBI:18420"/>
    </cofactor>
</comment>
<organism evidence="11 12">
    <name type="scientific">Gracilibacillus kekensis</name>
    <dbReference type="NCBI Taxonomy" id="1027249"/>
    <lineage>
        <taxon>Bacteria</taxon>
        <taxon>Bacillati</taxon>
        <taxon>Bacillota</taxon>
        <taxon>Bacilli</taxon>
        <taxon>Bacillales</taxon>
        <taxon>Bacillaceae</taxon>
        <taxon>Gracilibacillus</taxon>
    </lineage>
</organism>
<dbReference type="GO" id="GO:0043597">
    <property type="term" value="C:cytoplasmic replication fork"/>
    <property type="evidence" value="ECO:0007669"/>
    <property type="project" value="TreeGrafter"/>
</dbReference>
<dbReference type="InterPro" id="IPR013497">
    <property type="entry name" value="Topo_IA_cen"/>
</dbReference>
<dbReference type="InterPro" id="IPR005738">
    <property type="entry name" value="TopoIII"/>
</dbReference>
<dbReference type="Pfam" id="PF01751">
    <property type="entry name" value="Toprim"/>
    <property type="match status" value="1"/>
</dbReference>
<evidence type="ECO:0000259" key="10">
    <source>
        <dbReference type="PROSITE" id="PS52039"/>
    </source>
</evidence>
<reference evidence="11 12" key="1">
    <citation type="submission" date="2016-11" db="EMBL/GenBank/DDBJ databases">
        <authorList>
            <person name="Jaros S."/>
            <person name="Januszkiewicz K."/>
            <person name="Wedrychowicz H."/>
        </authorList>
    </citation>
    <scope>NUCLEOTIDE SEQUENCE [LARGE SCALE GENOMIC DNA]</scope>
    <source>
        <strain evidence="11 12">CGMCC 1.10681</strain>
    </source>
</reference>
<feature type="binding site" evidence="8">
    <location>
        <position position="105"/>
    </location>
    <ligand>
        <name>Mg(2+)</name>
        <dbReference type="ChEBI" id="CHEBI:18420"/>
        <note>catalytic</note>
    </ligand>
</feature>
<dbReference type="InterPro" id="IPR023406">
    <property type="entry name" value="Topo_IA_AS"/>
</dbReference>
<feature type="domain" description="Toprim" evidence="9">
    <location>
        <begin position="3"/>
        <end position="136"/>
    </location>
</feature>
<dbReference type="SUPFAM" id="SSF56712">
    <property type="entry name" value="Prokaryotic type I DNA topoisomerase"/>
    <property type="match status" value="1"/>
</dbReference>
<feature type="site" description="Interaction with DNA" evidence="8">
    <location>
        <position position="61"/>
    </location>
</feature>
<evidence type="ECO:0000256" key="2">
    <source>
        <dbReference type="ARBA" id="ARBA00009446"/>
    </source>
</evidence>
<dbReference type="NCBIfam" id="TIGR01056">
    <property type="entry name" value="topB"/>
    <property type="match status" value="1"/>
</dbReference>
<dbReference type="SMART" id="SM00437">
    <property type="entry name" value="TOP1Ac"/>
    <property type="match status" value="1"/>
</dbReference>
<comment type="catalytic activity">
    <reaction evidence="1 8">
        <text>ATP-independent breakage of single-stranded DNA, followed by passage and rejoining.</text>
        <dbReference type="EC" id="5.6.2.1"/>
    </reaction>
</comment>
<dbReference type="GO" id="GO:0000287">
    <property type="term" value="F:magnesium ion binding"/>
    <property type="evidence" value="ECO:0007669"/>
    <property type="project" value="UniProtKB-UniRule"/>
</dbReference>
<dbReference type="NCBIfam" id="NF005829">
    <property type="entry name" value="PRK07726.1"/>
    <property type="match status" value="1"/>
</dbReference>
<dbReference type="Gene3D" id="1.10.290.10">
    <property type="entry name" value="Topoisomerase I, domain 4"/>
    <property type="match status" value="1"/>
</dbReference>
<evidence type="ECO:0000259" key="9">
    <source>
        <dbReference type="PROSITE" id="PS50880"/>
    </source>
</evidence>
<evidence type="ECO:0000256" key="7">
    <source>
        <dbReference type="ARBA" id="ARBA00023235"/>
    </source>
</evidence>
<dbReference type="PRINTS" id="PR00417">
    <property type="entry name" value="PRTPISMRASEI"/>
</dbReference>
<dbReference type="InterPro" id="IPR003601">
    <property type="entry name" value="Topo_IA_2"/>
</dbReference>
<dbReference type="Gene3D" id="2.70.20.10">
    <property type="entry name" value="Topoisomerase I, domain 3"/>
    <property type="match status" value="1"/>
</dbReference>
<dbReference type="PROSITE" id="PS50880">
    <property type="entry name" value="TOPRIM"/>
    <property type="match status" value="1"/>
</dbReference>
<comment type="similarity">
    <text evidence="2 8">Belongs to the type IA topoisomerase family.</text>
</comment>
<dbReference type="GO" id="GO:0006310">
    <property type="term" value="P:DNA recombination"/>
    <property type="evidence" value="ECO:0007669"/>
    <property type="project" value="TreeGrafter"/>
</dbReference>
<dbReference type="PROSITE" id="PS52039">
    <property type="entry name" value="TOPO_IA_2"/>
    <property type="match status" value="1"/>
</dbReference>
<dbReference type="InterPro" id="IPR013824">
    <property type="entry name" value="Topo_IA_cen_sub1"/>
</dbReference>
<dbReference type="PROSITE" id="PS00396">
    <property type="entry name" value="TOPO_IA_1"/>
    <property type="match status" value="1"/>
</dbReference>
<dbReference type="EC" id="5.6.2.1" evidence="8"/>
<evidence type="ECO:0000256" key="8">
    <source>
        <dbReference type="HAMAP-Rule" id="MF_00953"/>
    </source>
</evidence>
<dbReference type="Gene3D" id="1.10.460.10">
    <property type="entry name" value="Topoisomerase I, domain 2"/>
    <property type="match status" value="1"/>
</dbReference>
<evidence type="ECO:0000313" key="11">
    <source>
        <dbReference type="EMBL" id="SHM64833.1"/>
    </source>
</evidence>
<dbReference type="Proteomes" id="UP000184184">
    <property type="component" value="Unassembled WGS sequence"/>
</dbReference>
<dbReference type="CDD" id="cd03362">
    <property type="entry name" value="TOPRIM_TopoIA_TopoIII"/>
    <property type="match status" value="1"/>
</dbReference>
<dbReference type="InterPro" id="IPR013825">
    <property type="entry name" value="Topo_IA_cen_sub2"/>
</dbReference>
<keyword evidence="6 8" id="KW-0238">DNA-binding</keyword>
<name>A0A1M7KHI7_9BACI</name>
<proteinExistence type="inferred from homology"/>
<keyword evidence="12" id="KW-1185">Reference proteome</keyword>
<dbReference type="RefSeq" id="WP_073199696.1">
    <property type="nucleotide sequence ID" value="NZ_FRCZ01000001.1"/>
</dbReference>
<dbReference type="Pfam" id="PF01131">
    <property type="entry name" value="Topoisom_bac"/>
    <property type="match status" value="1"/>
</dbReference>
<dbReference type="SMART" id="SM00436">
    <property type="entry name" value="TOP1Bc"/>
    <property type="match status" value="1"/>
</dbReference>
<dbReference type="InterPro" id="IPR000380">
    <property type="entry name" value="Topo_IA"/>
</dbReference>
<dbReference type="InterPro" id="IPR003602">
    <property type="entry name" value="Topo_IA_DNA-bd_dom"/>
</dbReference>
<sequence>MSKTVVIAEKPSVGRDIARVLKCNKKGNGYIEGPSYIVTWALGHLVTLADPEAYDNKYKTWKLDELPMLPDNLKLVVIKKTGKQFQAVKSQVIRKDVKDIVIATDAGREGELVARWILEKVRVNKPVKRLWISSVTDQAIKQGFQNLKPAKQYENLYQAAVARSEADWYVGLNATRALTTKFNAQLSSGRVQTPTLEMIATREKEINQFKPKKYYQIKAKTNDGITLSWRNSKNESRIFDQSKAQQLLSSLKNKDLSVKRIEKKNKKTFAPTLYDLTDLQRDANRIFGYSGKQTLSIMQKLYEQHKVLTYPRTDSKYISTDIVPTLKERVASCGVGAYATVANKIKKQPIKAHKSFVDNNKVSDHHAIIPTEEPVYISKLSDQEQKIYDLVIKRFLAVLLPPFQFEHIQLTAEIAGETFTASGRNVIDQGFKAVYDHDTEEVDEQKISNISEKHVWKNPNLTLVEGETKPPERLTEGTLLQAMENPAKFLQQDEKHASITLQQTGGLGTVATRADIIEKLFNTFYMEKRGKYLYLTSKGKQLLDLVPSDLRSPLLTAEWEKKLTQIAQGQLKKTAFISEIKGYTKQVVHQVKTSDARYKHDNMTGTKCPSCGKLMLEVNGKKGRMLVCQDRECGERKPIAKKTNARCPNCHKRMEMRGQGEGQTFSCVCGYREKLSTFQKRKEKQGKNKATKRDVNKYMKKQDDDFANTALADALAKLKK</sequence>